<feature type="signal peptide" evidence="2">
    <location>
        <begin position="1"/>
        <end position="23"/>
    </location>
</feature>
<gene>
    <name evidence="4" type="ORF">FHS60_000350</name>
</gene>
<evidence type="ECO:0000313" key="4">
    <source>
        <dbReference type="EMBL" id="MBB3701908.1"/>
    </source>
</evidence>
<evidence type="ECO:0000256" key="1">
    <source>
        <dbReference type="ARBA" id="ARBA00022729"/>
    </source>
</evidence>
<comment type="caution">
    <text evidence="4">The sequence shown here is derived from an EMBL/GenBank/DDBJ whole genome shotgun (WGS) entry which is preliminary data.</text>
</comment>
<name>A0A7W5UIB6_9BACT</name>
<evidence type="ECO:0000259" key="3">
    <source>
        <dbReference type="Pfam" id="PF12849"/>
    </source>
</evidence>
<dbReference type="RefSeq" id="WP_183694116.1">
    <property type="nucleotide sequence ID" value="NZ_JACICA010000001.1"/>
</dbReference>
<feature type="chain" id="PRO_5030719487" evidence="2">
    <location>
        <begin position="24"/>
        <end position="311"/>
    </location>
</feature>
<accession>A0A7W5UIB6</accession>
<evidence type="ECO:0000313" key="5">
    <source>
        <dbReference type="Proteomes" id="UP000541425"/>
    </source>
</evidence>
<dbReference type="InterPro" id="IPR024370">
    <property type="entry name" value="PBP_domain"/>
</dbReference>
<keyword evidence="1 2" id="KW-0732">Signal</keyword>
<dbReference type="SUPFAM" id="SSF53850">
    <property type="entry name" value="Periplasmic binding protein-like II"/>
    <property type="match status" value="1"/>
</dbReference>
<evidence type="ECO:0000256" key="2">
    <source>
        <dbReference type="SAM" id="SignalP"/>
    </source>
</evidence>
<dbReference type="Proteomes" id="UP000541425">
    <property type="component" value="Unassembled WGS sequence"/>
</dbReference>
<dbReference type="Gene3D" id="3.40.190.10">
    <property type="entry name" value="Periplasmic binding protein-like II"/>
    <property type="match status" value="2"/>
</dbReference>
<protein>
    <submittedName>
        <fullName evidence="4">Phosphate transport system substrate-binding protein</fullName>
    </submittedName>
</protein>
<feature type="domain" description="PBP" evidence="3">
    <location>
        <begin position="31"/>
        <end position="270"/>
    </location>
</feature>
<reference evidence="4 5" key="1">
    <citation type="submission" date="2020-08" db="EMBL/GenBank/DDBJ databases">
        <title>Genomic Encyclopedia of Type Strains, Phase IV (KMG-IV): sequencing the most valuable type-strain genomes for metagenomic binning, comparative biology and taxonomic classification.</title>
        <authorList>
            <person name="Goeker M."/>
        </authorList>
    </citation>
    <scope>NUCLEOTIDE SEQUENCE [LARGE SCALE GENOMIC DNA]</scope>
    <source>
        <strain evidence="4 5">DSM 22548</strain>
    </source>
</reference>
<proteinExistence type="predicted"/>
<dbReference type="PANTHER" id="PTHR30570">
    <property type="entry name" value="PERIPLASMIC PHOSPHATE BINDING COMPONENT OF PHOSPHATE ABC TRANSPORTER"/>
    <property type="match status" value="1"/>
</dbReference>
<dbReference type="InterPro" id="IPR050811">
    <property type="entry name" value="Phosphate_ABC_transporter"/>
</dbReference>
<dbReference type="PROSITE" id="PS51257">
    <property type="entry name" value="PROKAR_LIPOPROTEIN"/>
    <property type="match status" value="1"/>
</dbReference>
<dbReference type="Pfam" id="PF12849">
    <property type="entry name" value="PBP_like_2"/>
    <property type="match status" value="1"/>
</dbReference>
<organism evidence="4 5">
    <name type="scientific">Alloprevotella rava</name>
    <dbReference type="NCBI Taxonomy" id="671218"/>
    <lineage>
        <taxon>Bacteria</taxon>
        <taxon>Pseudomonadati</taxon>
        <taxon>Bacteroidota</taxon>
        <taxon>Bacteroidia</taxon>
        <taxon>Bacteroidales</taxon>
        <taxon>Prevotellaceae</taxon>
        <taxon>Alloprevotella</taxon>
    </lineage>
</organism>
<dbReference type="AlphaFoldDB" id="A0A7W5UIB6"/>
<dbReference type="EMBL" id="JACICA010000001">
    <property type="protein sequence ID" value="MBB3701908.1"/>
    <property type="molecule type" value="Genomic_DNA"/>
</dbReference>
<sequence>MKKILLFTATLLLLASCGGNKKADNSWLTSNDVKIAIDETFQPIMAEQLQQFGLSHVQANLLPLYCSEDSAFRLLVDDSLRSIVVTRKLTERELQKIQQAGHSASQSMIASEAFALIINKSNPDSTIRLSEVKKIVSGQITDWSQLRDSQKKGKLSLVFDNSGSSTVRYMRDSLCGGKELKGNLYAQGSNTAVIEAVKENPNAIGVVGTDWLRGKSENVLPNFNSLDVRVMLVTRSDEEYPQFYRPYQYNVAMGQYPLVRSVYTITTDPRDRSMPKLLYFWLKGQKGQLIFCNNSQLLPVMPVQIRNVNIK</sequence>
<dbReference type="PANTHER" id="PTHR30570:SF1">
    <property type="entry name" value="PHOSPHATE-BINDING PROTEIN PSTS"/>
    <property type="match status" value="1"/>
</dbReference>